<feature type="non-terminal residue" evidence="1">
    <location>
        <position position="100"/>
    </location>
</feature>
<organism evidence="1 2">
    <name type="scientific">Melipona bicolor</name>
    <dbReference type="NCBI Taxonomy" id="60889"/>
    <lineage>
        <taxon>Eukaryota</taxon>
        <taxon>Metazoa</taxon>
        <taxon>Ecdysozoa</taxon>
        <taxon>Arthropoda</taxon>
        <taxon>Hexapoda</taxon>
        <taxon>Insecta</taxon>
        <taxon>Pterygota</taxon>
        <taxon>Neoptera</taxon>
        <taxon>Endopterygota</taxon>
        <taxon>Hymenoptera</taxon>
        <taxon>Apocrita</taxon>
        <taxon>Aculeata</taxon>
        <taxon>Apoidea</taxon>
        <taxon>Anthophila</taxon>
        <taxon>Apidae</taxon>
        <taxon>Melipona</taxon>
    </lineage>
</organism>
<protein>
    <submittedName>
        <fullName evidence="1">Uncharacterized protein</fullName>
    </submittedName>
</protein>
<name>A0AA40FF75_9HYME</name>
<dbReference type="EMBL" id="JAHYIQ010000051">
    <property type="protein sequence ID" value="KAK1117449.1"/>
    <property type="molecule type" value="Genomic_DNA"/>
</dbReference>
<proteinExistence type="predicted"/>
<keyword evidence="2" id="KW-1185">Reference proteome</keyword>
<accession>A0AA40FF75</accession>
<sequence length="100" mass="11719">VVCDLKNRLRKQQRDNIIISNKRNFDRSTNNGNNVGWSHYTVQPVCVCITIHVEFPTWVEKTIYQALMNRFEGDEIAEAFKRIIGRTHGIRIDLHWGYCG</sequence>
<feature type="non-terminal residue" evidence="1">
    <location>
        <position position="1"/>
    </location>
</feature>
<dbReference type="AlphaFoldDB" id="A0AA40FF75"/>
<comment type="caution">
    <text evidence="1">The sequence shown here is derived from an EMBL/GenBank/DDBJ whole genome shotgun (WGS) entry which is preliminary data.</text>
</comment>
<reference evidence="1" key="1">
    <citation type="submission" date="2021-10" db="EMBL/GenBank/DDBJ databases">
        <title>Melipona bicolor Genome sequencing and assembly.</title>
        <authorList>
            <person name="Araujo N.S."/>
            <person name="Arias M.C."/>
        </authorList>
    </citation>
    <scope>NUCLEOTIDE SEQUENCE</scope>
    <source>
        <strain evidence="1">USP_2M_L1-L4_2017</strain>
        <tissue evidence="1">Whole body</tissue>
    </source>
</reference>
<dbReference type="Proteomes" id="UP001177670">
    <property type="component" value="Unassembled WGS sequence"/>
</dbReference>
<gene>
    <name evidence="1" type="ORF">K0M31_016653</name>
</gene>
<evidence type="ECO:0000313" key="1">
    <source>
        <dbReference type="EMBL" id="KAK1117449.1"/>
    </source>
</evidence>
<evidence type="ECO:0000313" key="2">
    <source>
        <dbReference type="Proteomes" id="UP001177670"/>
    </source>
</evidence>